<dbReference type="AlphaFoldDB" id="C2CFZ2"/>
<dbReference type="HOGENOM" id="CLU_2204571_0_0_9"/>
<organism evidence="1 2">
    <name type="scientific">Anaerococcus tetradius ATCC 35098</name>
    <dbReference type="NCBI Taxonomy" id="525255"/>
    <lineage>
        <taxon>Bacteria</taxon>
        <taxon>Bacillati</taxon>
        <taxon>Bacillota</taxon>
        <taxon>Tissierellia</taxon>
        <taxon>Tissierellales</taxon>
        <taxon>Peptoniphilaceae</taxon>
        <taxon>Anaerococcus</taxon>
    </lineage>
</organism>
<evidence type="ECO:0000313" key="1">
    <source>
        <dbReference type="EMBL" id="EEI83520.1"/>
    </source>
</evidence>
<dbReference type="EMBL" id="ACGC01000014">
    <property type="protein sequence ID" value="EEI83520.1"/>
    <property type="molecule type" value="Genomic_DNA"/>
</dbReference>
<protein>
    <submittedName>
        <fullName evidence="1">Uncharacterized protein</fullName>
    </submittedName>
</protein>
<gene>
    <name evidence="1" type="ORF">HMPREF0077_0402</name>
</gene>
<accession>C2CFZ2</accession>
<comment type="caution">
    <text evidence="1">The sequence shown here is derived from an EMBL/GenBank/DDBJ whole genome shotgun (WGS) entry which is preliminary data.</text>
</comment>
<name>C2CFZ2_9FIRM</name>
<sequence>MTKNKRGRILKLVERITKKINSLGYATPGDACEIVEMLDKLEDYLMNYKAYNTKFKEDIRYLRYLAWSIAAAGADRQKYYDEETIKDLGILKDKLYEWTSKEMDVEE</sequence>
<dbReference type="RefSeq" id="WP_004836103.1">
    <property type="nucleotide sequence ID" value="NZ_GG666295.1"/>
</dbReference>
<dbReference type="Proteomes" id="UP000003744">
    <property type="component" value="Unassembled WGS sequence"/>
</dbReference>
<evidence type="ECO:0000313" key="2">
    <source>
        <dbReference type="Proteomes" id="UP000003744"/>
    </source>
</evidence>
<reference evidence="1 2" key="1">
    <citation type="submission" date="2009-01" db="EMBL/GenBank/DDBJ databases">
        <authorList>
            <person name="Qin X."/>
            <person name="Bachman B."/>
            <person name="Battles P."/>
            <person name="Bell A."/>
            <person name="Bess C."/>
            <person name="Bickham C."/>
            <person name="Chaboub L."/>
            <person name="Chen D."/>
            <person name="Coyle M."/>
            <person name="Deiros D.R."/>
            <person name="Dinh H."/>
            <person name="Forbes L."/>
            <person name="Fowler G."/>
            <person name="Francisco L."/>
            <person name="Fu Q."/>
            <person name="Gubbala S."/>
            <person name="Hale W."/>
            <person name="Han Y."/>
            <person name="Hemphill L."/>
            <person name="Highlander S.K."/>
            <person name="Hirani K."/>
            <person name="Hogues M."/>
            <person name="Jackson L."/>
            <person name="Jakkamsetti A."/>
            <person name="Javaid M."/>
            <person name="Jiang H."/>
            <person name="Korchina V."/>
            <person name="Kovar C."/>
            <person name="Lara F."/>
            <person name="Lee S."/>
            <person name="Mata R."/>
            <person name="Mathew T."/>
            <person name="Moen C."/>
            <person name="Morales K."/>
            <person name="Munidasa M."/>
            <person name="Nazareth L."/>
            <person name="Ngo R."/>
            <person name="Nguyen L."/>
            <person name="Okwuonu G."/>
            <person name="Ongeri F."/>
            <person name="Patil S."/>
            <person name="Petrosino J."/>
            <person name="Pham C."/>
            <person name="Pham P."/>
            <person name="Pu L.-L."/>
            <person name="Puazo M."/>
            <person name="Raj R."/>
            <person name="Reid J."/>
            <person name="Rouhana J."/>
            <person name="Saada N."/>
            <person name="Shang Y."/>
            <person name="Simmons D."/>
            <person name="Thornton R."/>
            <person name="Warren J."/>
            <person name="Weissenberger G."/>
            <person name="Zhang J."/>
            <person name="Zhang L."/>
            <person name="Zhou C."/>
            <person name="Zhu D."/>
            <person name="Muzny D."/>
            <person name="Worley K."/>
            <person name="Gibbs R."/>
        </authorList>
    </citation>
    <scope>NUCLEOTIDE SEQUENCE [LARGE SCALE GENOMIC DNA]</scope>
    <source>
        <strain evidence="1 2">ATCC 35098</strain>
    </source>
</reference>
<proteinExistence type="predicted"/>